<keyword evidence="3" id="KW-1185">Reference proteome</keyword>
<organism evidence="2 3">
    <name type="scientific">Seiridium unicorne</name>
    <dbReference type="NCBI Taxonomy" id="138068"/>
    <lineage>
        <taxon>Eukaryota</taxon>
        <taxon>Fungi</taxon>
        <taxon>Dikarya</taxon>
        <taxon>Ascomycota</taxon>
        <taxon>Pezizomycotina</taxon>
        <taxon>Sordariomycetes</taxon>
        <taxon>Xylariomycetidae</taxon>
        <taxon>Amphisphaeriales</taxon>
        <taxon>Sporocadaceae</taxon>
        <taxon>Seiridium</taxon>
    </lineage>
</organism>
<evidence type="ECO:0000313" key="2">
    <source>
        <dbReference type="EMBL" id="KAK9424621.1"/>
    </source>
</evidence>
<accession>A0ABR2VCQ7</accession>
<feature type="region of interest" description="Disordered" evidence="1">
    <location>
        <begin position="130"/>
        <end position="200"/>
    </location>
</feature>
<protein>
    <submittedName>
        <fullName evidence="2">Uncharacterized protein</fullName>
    </submittedName>
</protein>
<evidence type="ECO:0000256" key="1">
    <source>
        <dbReference type="SAM" id="MobiDB-lite"/>
    </source>
</evidence>
<gene>
    <name evidence="2" type="ORF">SUNI508_03497</name>
</gene>
<evidence type="ECO:0000313" key="3">
    <source>
        <dbReference type="Proteomes" id="UP001408356"/>
    </source>
</evidence>
<feature type="compositionally biased region" description="Low complexity" evidence="1">
    <location>
        <begin position="153"/>
        <end position="165"/>
    </location>
</feature>
<feature type="region of interest" description="Disordered" evidence="1">
    <location>
        <begin position="291"/>
        <end position="313"/>
    </location>
</feature>
<feature type="compositionally biased region" description="Basic and acidic residues" evidence="1">
    <location>
        <begin position="173"/>
        <end position="187"/>
    </location>
</feature>
<comment type="caution">
    <text evidence="2">The sequence shown here is derived from an EMBL/GenBank/DDBJ whole genome shotgun (WGS) entry which is preliminary data.</text>
</comment>
<reference evidence="2 3" key="1">
    <citation type="journal article" date="2024" name="J. Plant Pathol.">
        <title>Sequence and assembly of the genome of Seiridium unicorne, isolate CBS 538.82, causal agent of cypress canker disease.</title>
        <authorList>
            <person name="Scali E."/>
            <person name="Rocca G.D."/>
            <person name="Danti R."/>
            <person name="Garbelotto M."/>
            <person name="Barberini S."/>
            <person name="Baroncelli R."/>
            <person name="Emiliani G."/>
        </authorList>
    </citation>
    <scope>NUCLEOTIDE SEQUENCE [LARGE SCALE GENOMIC DNA]</scope>
    <source>
        <strain evidence="2 3">BM-138-508</strain>
    </source>
</reference>
<dbReference type="EMBL" id="JARVKF010000035">
    <property type="protein sequence ID" value="KAK9424621.1"/>
    <property type="molecule type" value="Genomic_DNA"/>
</dbReference>
<sequence>MAEFHGYDVAANVTPLVPWTAHEVINISLSMVPAKLEDKAPVELGFITTSRKDTRPQPVKNSKKNMHTFNRVLPKKEIWSPELYYPDSDYDTPDVDSGSHDHELPYYVGPYIQEPHSHSPGIIEMNGEENKAQEGKAKLKSTKGRKSHESKEQQSSPSPTTPSKPKSSRKSHDHASLKRERHRDTSCRHKKKSGEQTRLSSKWEWNERFQGWVRNGADGMKEWIFKTEETEASFEDTEPSMNHDPDCAEYYNLNAEKEEEEFEPAFSYDMDGLMSQQMHYYEGAGESVGAIPFDSGYDAPAVEPQGPRRRSRR</sequence>
<proteinExistence type="predicted"/>
<name>A0ABR2VCQ7_9PEZI</name>
<dbReference type="Proteomes" id="UP001408356">
    <property type="component" value="Unassembled WGS sequence"/>
</dbReference>